<evidence type="ECO:0000313" key="3">
    <source>
        <dbReference type="EMBL" id="AEW96864.1"/>
    </source>
</evidence>
<evidence type="ECO:0000313" key="4">
    <source>
        <dbReference type="Proteomes" id="UP000007842"/>
    </source>
</evidence>
<dbReference type="RefSeq" id="WP_014145209.1">
    <property type="nucleotide sequence ID" value="NC_016111.1"/>
</dbReference>
<evidence type="ECO:0000256" key="1">
    <source>
        <dbReference type="SAM" id="MobiDB-lite"/>
    </source>
</evidence>
<feature type="region of interest" description="Disordered" evidence="1">
    <location>
        <begin position="19"/>
        <end position="53"/>
    </location>
</feature>
<dbReference type="eggNOG" id="ENOG5031FPY">
    <property type="taxonomic scope" value="Bacteria"/>
</dbReference>
<gene>
    <name evidence="3" type="ordered locus">SCATT_44930</name>
</gene>
<dbReference type="Pfam" id="PF26056">
    <property type="entry name" value="DUF8017"/>
    <property type="match status" value="1"/>
</dbReference>
<feature type="compositionally biased region" description="Low complexity" evidence="1">
    <location>
        <begin position="26"/>
        <end position="37"/>
    </location>
</feature>
<dbReference type="KEGG" id="scy:SCATT_44930"/>
<dbReference type="KEGG" id="sct:SCAT_4498"/>
<dbReference type="OrthoDB" id="3614545at2"/>
<reference evidence="4" key="1">
    <citation type="submission" date="2011-12" db="EMBL/GenBank/DDBJ databases">
        <title>Complete genome sequence of Streptomyces cattleya strain DSM 46488.</title>
        <authorList>
            <person name="Ou H.-Y."/>
            <person name="Li P."/>
            <person name="Zhao C."/>
            <person name="O'Hagan D."/>
            <person name="Deng Z."/>
        </authorList>
    </citation>
    <scope>NUCLEOTIDE SEQUENCE [LARGE SCALE GENOMIC DNA]</scope>
    <source>
        <strain evidence="4">ATCC 35852 / DSM 46488 / JCM 4925 / NBRC 14057 / NRRL 8057</strain>
    </source>
</reference>
<dbReference type="AlphaFoldDB" id="F8JUN5"/>
<feature type="domain" description="DUF8017" evidence="2">
    <location>
        <begin position="54"/>
        <end position="246"/>
    </location>
</feature>
<protein>
    <recommendedName>
        <fullName evidence="2">DUF8017 domain-containing protein</fullName>
    </recommendedName>
</protein>
<dbReference type="EMBL" id="CP003219">
    <property type="protein sequence ID" value="AEW96864.1"/>
    <property type="molecule type" value="Genomic_DNA"/>
</dbReference>
<keyword evidence="4" id="KW-1185">Reference proteome</keyword>
<dbReference type="Proteomes" id="UP000007842">
    <property type="component" value="Chromosome"/>
</dbReference>
<accession>G8WXN4</accession>
<accession>F8JUN5</accession>
<dbReference type="HOGENOM" id="CLU_070075_0_0_11"/>
<name>F8JUN5_STREN</name>
<dbReference type="PATRIC" id="fig|1003195.11.peg.5941"/>
<organism evidence="3 4">
    <name type="scientific">Streptantibioticus cattleyicolor (strain ATCC 35852 / DSM 46488 / JCM 4925 / NBRC 14057 / NRRL 8057)</name>
    <name type="common">Streptomyces cattleya</name>
    <dbReference type="NCBI Taxonomy" id="1003195"/>
    <lineage>
        <taxon>Bacteria</taxon>
        <taxon>Bacillati</taxon>
        <taxon>Actinomycetota</taxon>
        <taxon>Actinomycetes</taxon>
        <taxon>Kitasatosporales</taxon>
        <taxon>Streptomycetaceae</taxon>
        <taxon>Streptantibioticus</taxon>
    </lineage>
</organism>
<proteinExistence type="predicted"/>
<evidence type="ECO:0000259" key="2">
    <source>
        <dbReference type="Pfam" id="PF26056"/>
    </source>
</evidence>
<dbReference type="STRING" id="1003195.SCATT_44930"/>
<dbReference type="InterPro" id="IPR058330">
    <property type="entry name" value="DUF8017"/>
</dbReference>
<sequence>MVALAVIGGGAALFLGGGDDKKDKAGPAPSASAAPDTAAPPPAGPGPNTDQQLKPLIAGWQPQANATNHIAYDVPPAAQHWKLGTGSSYVDAAGKPVVAGEGEATYREGGCASADNPNAFGTAGKGQLATAITQGGQGDLGTNAVNVAGNWAFAAYGGKAHKPKISMGTPVPWKHNGIDGYIATAKVTVTYRPSACVPPTAVSRGLAYKGKDGQVHCWVLFADQGVPDALPMADIDKITSTVRPYPAG</sequence>